<comment type="caution">
    <text evidence="9">The sequence shown here is derived from an EMBL/GenBank/DDBJ whole genome shotgun (WGS) entry which is preliminary data.</text>
</comment>
<name>A0A834YXE3_TETSI</name>
<evidence type="ECO:0000256" key="2">
    <source>
        <dbReference type="ARBA" id="ARBA00023125"/>
    </source>
</evidence>
<evidence type="ECO:0000259" key="7">
    <source>
        <dbReference type="PROSITE" id="PS51293"/>
    </source>
</evidence>
<feature type="domain" description="HTH myb-type" evidence="8">
    <location>
        <begin position="94"/>
        <end position="138"/>
    </location>
</feature>
<dbReference type="PROSITE" id="PS51293">
    <property type="entry name" value="SANT"/>
    <property type="match status" value="1"/>
</dbReference>
<feature type="compositionally biased region" description="Low complexity" evidence="5">
    <location>
        <begin position="46"/>
        <end position="66"/>
    </location>
</feature>
<evidence type="ECO:0000313" key="9">
    <source>
        <dbReference type="EMBL" id="KAF8393442.1"/>
    </source>
</evidence>
<protein>
    <submittedName>
        <fullName evidence="9">Uncharacterized protein</fullName>
    </submittedName>
</protein>
<dbReference type="PROSITE" id="PS50090">
    <property type="entry name" value="MYB_LIKE"/>
    <property type="match status" value="1"/>
</dbReference>
<dbReference type="PANTHER" id="PTHR44191">
    <property type="entry name" value="TRANSCRIPTION FACTOR KUA1"/>
    <property type="match status" value="1"/>
</dbReference>
<dbReference type="InterPro" id="IPR052245">
    <property type="entry name" value="Plant_Stress_Dev_TF"/>
</dbReference>
<dbReference type="GO" id="GO:0006355">
    <property type="term" value="P:regulation of DNA-templated transcription"/>
    <property type="evidence" value="ECO:0007669"/>
    <property type="project" value="UniProtKB-ARBA"/>
</dbReference>
<dbReference type="OMA" id="HMETTCN"/>
<dbReference type="InterPro" id="IPR017884">
    <property type="entry name" value="SANT_dom"/>
</dbReference>
<dbReference type="Pfam" id="PF00249">
    <property type="entry name" value="Myb_DNA-binding"/>
    <property type="match status" value="1"/>
</dbReference>
<evidence type="ECO:0000313" key="10">
    <source>
        <dbReference type="Proteomes" id="UP000655225"/>
    </source>
</evidence>
<reference evidence="9 10" key="1">
    <citation type="submission" date="2020-04" db="EMBL/GenBank/DDBJ databases">
        <title>Plant Genome Project.</title>
        <authorList>
            <person name="Zhang R.-G."/>
        </authorList>
    </citation>
    <scope>NUCLEOTIDE SEQUENCE [LARGE SCALE GENOMIC DNA]</scope>
    <source>
        <strain evidence="9">YNK0</strain>
        <tissue evidence="9">Leaf</tissue>
    </source>
</reference>
<feature type="domain" description="SANT" evidence="7">
    <location>
        <begin position="97"/>
        <end position="140"/>
    </location>
</feature>
<evidence type="ECO:0000256" key="3">
    <source>
        <dbReference type="ARBA" id="ARBA00023163"/>
    </source>
</evidence>
<feature type="domain" description="Myb-like" evidence="6">
    <location>
        <begin position="94"/>
        <end position="138"/>
    </location>
</feature>
<accession>A0A834YXE3</accession>
<dbReference type="GO" id="GO:0009739">
    <property type="term" value="P:response to gibberellin"/>
    <property type="evidence" value="ECO:0007669"/>
    <property type="project" value="TreeGrafter"/>
</dbReference>
<dbReference type="InterPro" id="IPR001005">
    <property type="entry name" value="SANT/Myb"/>
</dbReference>
<evidence type="ECO:0000259" key="6">
    <source>
        <dbReference type="PROSITE" id="PS50090"/>
    </source>
</evidence>
<dbReference type="EMBL" id="JABCRI010000015">
    <property type="protein sequence ID" value="KAF8393442.1"/>
    <property type="molecule type" value="Genomic_DNA"/>
</dbReference>
<dbReference type="InterPro" id="IPR009057">
    <property type="entry name" value="Homeodomain-like_sf"/>
</dbReference>
<dbReference type="CDD" id="cd00167">
    <property type="entry name" value="SANT"/>
    <property type="match status" value="1"/>
</dbReference>
<dbReference type="PANTHER" id="PTHR44191:SF4">
    <property type="entry name" value="OS01G0187900 PROTEIN"/>
    <property type="match status" value="1"/>
</dbReference>
<keyword evidence="2" id="KW-0238">DNA-binding</keyword>
<dbReference type="PROSITE" id="PS51294">
    <property type="entry name" value="HTH_MYB"/>
    <property type="match status" value="1"/>
</dbReference>
<dbReference type="GO" id="GO:0003677">
    <property type="term" value="F:DNA binding"/>
    <property type="evidence" value="ECO:0007669"/>
    <property type="project" value="UniProtKB-KW"/>
</dbReference>
<keyword evidence="3" id="KW-0804">Transcription</keyword>
<keyword evidence="1" id="KW-0805">Transcription regulation</keyword>
<dbReference type="SMART" id="SM00717">
    <property type="entry name" value="SANT"/>
    <property type="match status" value="1"/>
</dbReference>
<dbReference type="InterPro" id="IPR017930">
    <property type="entry name" value="Myb_dom"/>
</dbReference>
<dbReference type="GO" id="GO:0009723">
    <property type="term" value="P:response to ethylene"/>
    <property type="evidence" value="ECO:0007669"/>
    <property type="project" value="TreeGrafter"/>
</dbReference>
<feature type="region of interest" description="Disordered" evidence="5">
    <location>
        <begin position="40"/>
        <end position="101"/>
    </location>
</feature>
<gene>
    <name evidence="9" type="ORF">HHK36_021686</name>
</gene>
<evidence type="ECO:0000256" key="4">
    <source>
        <dbReference type="ARBA" id="ARBA00023242"/>
    </source>
</evidence>
<proteinExistence type="predicted"/>
<dbReference type="OrthoDB" id="118550at2759"/>
<keyword evidence="10" id="KW-1185">Reference proteome</keyword>
<dbReference type="Gene3D" id="1.10.10.60">
    <property type="entry name" value="Homeodomain-like"/>
    <property type="match status" value="1"/>
</dbReference>
<evidence type="ECO:0000256" key="1">
    <source>
        <dbReference type="ARBA" id="ARBA00023015"/>
    </source>
</evidence>
<evidence type="ECO:0000259" key="8">
    <source>
        <dbReference type="PROSITE" id="PS51294"/>
    </source>
</evidence>
<sequence>MTRRCSHCSNNGHNSRTCPTRGGVRLFGVRLTDGSIKKSASMGNLSSAQYHTSSSASPNPSSPSSDPLRDPTPVAEGYVSDDPAHASCSSNCRGERKKGNPWTEEEHRLFLMGLQKLGKGDWRGIARKFVISRSPTQCIDLPPMPEEQLLLHTSEAGETEHVNLLPPLNLSLKRECEPMEATSSEIHTETKESVSSSNFTPIIPTFFQTYLPVPFPFWPPNPTPAEEEKEAETCQHQVLKPIPILSKDPVNVDELIGMSQLSLGEASGGRIEPSPLSLKLLGTPSRQSAFHANAPVRRLSVSSLGHHQHSTKNLIFELGTVLSFSKAYMFLKSVLVDVLSGDSWPRSKHGIINEPICSKGSGCSSSGPFVATYHGYLDIQGDVLLENWGMVSQFPEVAPLKLTFIWSTCAIHMKKATFIVLFSHKIPQTWGLGQSFYV</sequence>
<dbReference type="InterPro" id="IPR006447">
    <property type="entry name" value="Myb_dom_plants"/>
</dbReference>
<dbReference type="SUPFAM" id="SSF46689">
    <property type="entry name" value="Homeodomain-like"/>
    <property type="match status" value="1"/>
</dbReference>
<dbReference type="AlphaFoldDB" id="A0A834YXE3"/>
<organism evidence="9 10">
    <name type="scientific">Tetracentron sinense</name>
    <name type="common">Spur-leaf</name>
    <dbReference type="NCBI Taxonomy" id="13715"/>
    <lineage>
        <taxon>Eukaryota</taxon>
        <taxon>Viridiplantae</taxon>
        <taxon>Streptophyta</taxon>
        <taxon>Embryophyta</taxon>
        <taxon>Tracheophyta</taxon>
        <taxon>Spermatophyta</taxon>
        <taxon>Magnoliopsida</taxon>
        <taxon>Trochodendrales</taxon>
        <taxon>Trochodendraceae</taxon>
        <taxon>Tetracentron</taxon>
    </lineage>
</organism>
<dbReference type="Proteomes" id="UP000655225">
    <property type="component" value="Unassembled WGS sequence"/>
</dbReference>
<dbReference type="NCBIfam" id="TIGR01557">
    <property type="entry name" value="myb_SHAQKYF"/>
    <property type="match status" value="1"/>
</dbReference>
<evidence type="ECO:0000256" key="5">
    <source>
        <dbReference type="SAM" id="MobiDB-lite"/>
    </source>
</evidence>
<keyword evidence="4" id="KW-0539">Nucleus</keyword>